<dbReference type="Gene3D" id="3.90.25.10">
    <property type="entry name" value="UDP-galactose 4-epimerase, domain 1"/>
    <property type="match status" value="1"/>
</dbReference>
<dbReference type="InterPro" id="IPR052718">
    <property type="entry name" value="NmrA-type_oxidoreductase"/>
</dbReference>
<dbReference type="Pfam" id="PF13460">
    <property type="entry name" value="NAD_binding_10"/>
    <property type="match status" value="1"/>
</dbReference>
<dbReference type="EMBL" id="CP064760">
    <property type="protein sequence ID" value="QPE05669.1"/>
    <property type="molecule type" value="Genomic_DNA"/>
</dbReference>
<sequence>MAILVTGASGNLGGHVVDALLERGIPASDIVAGVRTPAKAGPLTDLGVRVAPLDYTEPATIDAALDGITSVLLISGSEVGSRFAGHRNVIEAAQKAGVDKFVYTSAPKATSVDYALGAEHRATEEAIAAAGLPAVILRNNWYHENYTQDLLGAADSGVIAAAAGDGRVASASRRDYAEAAAAVLVNDGHLGQVYELAGDVAWTYDELAATAGEVLGREVAYVTQTAEQKQAQLEQFGLPAEVAQFVVGIDLAIAEGVLADTDGTLARLIGRPTTPLVDGLRTALAQAQPAA</sequence>
<proteinExistence type="predicted"/>
<reference evidence="2 3" key="1">
    <citation type="submission" date="2020-11" db="EMBL/GenBank/DDBJ databases">
        <title>Amino acid is mineralized and recycled by bacteria in oceanic microbiome.</title>
        <authorList>
            <person name="Zheng L.Y."/>
        </authorList>
    </citation>
    <scope>NUCLEOTIDE SEQUENCE [LARGE SCALE GENOMIC DNA]</scope>
    <source>
        <strain evidence="2 3">A32-1</strain>
    </source>
</reference>
<feature type="domain" description="NAD(P)-binding" evidence="1">
    <location>
        <begin position="7"/>
        <end position="186"/>
    </location>
</feature>
<dbReference type="RefSeq" id="WP_195693684.1">
    <property type="nucleotide sequence ID" value="NZ_CP064760.1"/>
</dbReference>
<accession>A0A7S8MYM2</accession>
<dbReference type="SUPFAM" id="SSF51735">
    <property type="entry name" value="NAD(P)-binding Rossmann-fold domains"/>
    <property type="match status" value="1"/>
</dbReference>
<dbReference type="InterPro" id="IPR016040">
    <property type="entry name" value="NAD(P)-bd_dom"/>
</dbReference>
<dbReference type="Proteomes" id="UP000594480">
    <property type="component" value="Chromosome"/>
</dbReference>
<dbReference type="CDD" id="cd05269">
    <property type="entry name" value="TMR_SDR_a"/>
    <property type="match status" value="1"/>
</dbReference>
<dbReference type="Gene3D" id="3.40.50.720">
    <property type="entry name" value="NAD(P)-binding Rossmann-like Domain"/>
    <property type="match status" value="1"/>
</dbReference>
<protein>
    <submittedName>
        <fullName evidence="2">SDR family oxidoreductase</fullName>
    </submittedName>
</protein>
<evidence type="ECO:0000313" key="3">
    <source>
        <dbReference type="Proteomes" id="UP000594480"/>
    </source>
</evidence>
<name>A0A7S8MYM2_9MICO</name>
<dbReference type="PANTHER" id="PTHR47129:SF1">
    <property type="entry name" value="NMRA-LIKE DOMAIN-CONTAINING PROTEIN"/>
    <property type="match status" value="1"/>
</dbReference>
<dbReference type="KEGG" id="msf:IT882_06695"/>
<dbReference type="InterPro" id="IPR036291">
    <property type="entry name" value="NAD(P)-bd_dom_sf"/>
</dbReference>
<dbReference type="AlphaFoldDB" id="A0A7S8MYM2"/>
<gene>
    <name evidence="2" type="ORF">IT882_06695</name>
</gene>
<dbReference type="PANTHER" id="PTHR47129">
    <property type="entry name" value="QUINONE OXIDOREDUCTASE 2"/>
    <property type="match status" value="1"/>
</dbReference>
<evidence type="ECO:0000259" key="1">
    <source>
        <dbReference type="Pfam" id="PF13460"/>
    </source>
</evidence>
<evidence type="ECO:0000313" key="2">
    <source>
        <dbReference type="EMBL" id="QPE05669.1"/>
    </source>
</evidence>
<keyword evidence="3" id="KW-1185">Reference proteome</keyword>
<organism evidence="2 3">
    <name type="scientific">Microbacterium schleiferi</name>
    <dbReference type="NCBI Taxonomy" id="69362"/>
    <lineage>
        <taxon>Bacteria</taxon>
        <taxon>Bacillati</taxon>
        <taxon>Actinomycetota</taxon>
        <taxon>Actinomycetes</taxon>
        <taxon>Micrococcales</taxon>
        <taxon>Microbacteriaceae</taxon>
        <taxon>Microbacterium</taxon>
    </lineage>
</organism>